<gene>
    <name evidence="2" type="ORF">B0H17DRAFT_1032353</name>
</gene>
<dbReference type="AlphaFoldDB" id="A0AAD7GXH0"/>
<feature type="compositionally biased region" description="Low complexity" evidence="1">
    <location>
        <begin position="188"/>
        <end position="198"/>
    </location>
</feature>
<proteinExistence type="predicted"/>
<feature type="region of interest" description="Disordered" evidence="1">
    <location>
        <begin position="178"/>
        <end position="218"/>
    </location>
</feature>
<sequence length="431" mass="45968">MLYSSGAQWEDPFNIPDPSATASMEATHPSGPSWDSATSPPEAIVGITVEEPYNRSEASPGFGGTIYDIGLTGHIHDSDGYFRTPQYDDSHLRFTHLAGHESLVHPHTPRHRARSCASDPPTFDHRPRANSDSLNAARGLQGSALHAPQSRGSFQLSIHTPAPVYNLDFLSPSDAGPRYPYAQSCRGSDSSSNRSSVSPAPPSLDSDQGSTAGSDFDDSGASAYGGSLCADGSYDTERLLSPMVGHLDQVIHLTEGLELNCTGPMDVNPLYLEGMSSQHGGGVSPGPPGYQTRDTSGIFSGPGFTGGMGAPFQDDGPSQVRKGPAPTSSGKAVVATKAGLDASRARRKDKTKRGAFKCDRCQSDFTAKHNLKSESLDIPFARVLRIDASSSDHMNSHDGVKTCSCDYCPRKFGTKHVRDRHALKCRAQYGR</sequence>
<reference evidence="2" key="1">
    <citation type="submission" date="2023-03" db="EMBL/GenBank/DDBJ databases">
        <title>Massive genome expansion in bonnet fungi (Mycena s.s.) driven by repeated elements and novel gene families across ecological guilds.</title>
        <authorList>
            <consortium name="Lawrence Berkeley National Laboratory"/>
            <person name="Harder C.B."/>
            <person name="Miyauchi S."/>
            <person name="Viragh M."/>
            <person name="Kuo A."/>
            <person name="Thoen E."/>
            <person name="Andreopoulos B."/>
            <person name="Lu D."/>
            <person name="Skrede I."/>
            <person name="Drula E."/>
            <person name="Henrissat B."/>
            <person name="Morin E."/>
            <person name="Kohler A."/>
            <person name="Barry K."/>
            <person name="LaButti K."/>
            <person name="Morin E."/>
            <person name="Salamov A."/>
            <person name="Lipzen A."/>
            <person name="Mereny Z."/>
            <person name="Hegedus B."/>
            <person name="Baldrian P."/>
            <person name="Stursova M."/>
            <person name="Weitz H."/>
            <person name="Taylor A."/>
            <person name="Grigoriev I.V."/>
            <person name="Nagy L.G."/>
            <person name="Martin F."/>
            <person name="Kauserud H."/>
        </authorList>
    </citation>
    <scope>NUCLEOTIDE SEQUENCE</scope>
    <source>
        <strain evidence="2">CBHHK067</strain>
    </source>
</reference>
<evidence type="ECO:0000313" key="2">
    <source>
        <dbReference type="EMBL" id="KAJ7707305.1"/>
    </source>
</evidence>
<organism evidence="2 3">
    <name type="scientific">Mycena rosella</name>
    <name type="common">Pink bonnet</name>
    <name type="synonym">Agaricus rosellus</name>
    <dbReference type="NCBI Taxonomy" id="1033263"/>
    <lineage>
        <taxon>Eukaryota</taxon>
        <taxon>Fungi</taxon>
        <taxon>Dikarya</taxon>
        <taxon>Basidiomycota</taxon>
        <taxon>Agaricomycotina</taxon>
        <taxon>Agaricomycetes</taxon>
        <taxon>Agaricomycetidae</taxon>
        <taxon>Agaricales</taxon>
        <taxon>Marasmiineae</taxon>
        <taxon>Mycenaceae</taxon>
        <taxon>Mycena</taxon>
    </lineage>
</organism>
<dbReference type="Gene3D" id="3.30.160.60">
    <property type="entry name" value="Classic Zinc Finger"/>
    <property type="match status" value="1"/>
</dbReference>
<dbReference type="Proteomes" id="UP001221757">
    <property type="component" value="Unassembled WGS sequence"/>
</dbReference>
<name>A0AAD7GXH0_MYCRO</name>
<comment type="caution">
    <text evidence="2">The sequence shown here is derived from an EMBL/GenBank/DDBJ whole genome shotgun (WGS) entry which is preliminary data.</text>
</comment>
<evidence type="ECO:0000256" key="1">
    <source>
        <dbReference type="SAM" id="MobiDB-lite"/>
    </source>
</evidence>
<accession>A0AAD7GXH0</accession>
<feature type="region of interest" description="Disordered" evidence="1">
    <location>
        <begin position="104"/>
        <end position="134"/>
    </location>
</feature>
<feature type="region of interest" description="Disordered" evidence="1">
    <location>
        <begin position="307"/>
        <end position="346"/>
    </location>
</feature>
<feature type="region of interest" description="Disordered" evidence="1">
    <location>
        <begin position="1"/>
        <end position="40"/>
    </location>
</feature>
<feature type="region of interest" description="Disordered" evidence="1">
    <location>
        <begin position="272"/>
        <end position="293"/>
    </location>
</feature>
<dbReference type="EMBL" id="JARKIE010000005">
    <property type="protein sequence ID" value="KAJ7707305.1"/>
    <property type="molecule type" value="Genomic_DNA"/>
</dbReference>
<protein>
    <submittedName>
        <fullName evidence="2">Uncharacterized protein</fullName>
    </submittedName>
</protein>
<keyword evidence="3" id="KW-1185">Reference proteome</keyword>
<evidence type="ECO:0000313" key="3">
    <source>
        <dbReference type="Proteomes" id="UP001221757"/>
    </source>
</evidence>